<gene>
    <name evidence="10" type="primary">Cd200r1b</name>
    <name evidence="10" type="ORF">BRALEP_R10620</name>
</gene>
<evidence type="ECO:0000256" key="1">
    <source>
        <dbReference type="ARBA" id="ARBA00004167"/>
    </source>
</evidence>
<dbReference type="Pfam" id="PF08205">
    <property type="entry name" value="C2-set_2"/>
    <property type="match status" value="1"/>
</dbReference>
<dbReference type="PANTHER" id="PTHR21462">
    <property type="entry name" value="CELL SURFACE GLYCOPROTEIN OX2 RECEPTOR PRECURSOR"/>
    <property type="match status" value="1"/>
</dbReference>
<keyword evidence="8" id="KW-0325">Glycoprotein</keyword>
<sequence>VGKSSVLTCPHKPDVSQVIWKINPSVGGPCTMGYRADQKTNTTNCSDSVNWKSKPDEDPALEIRHVELVHEGNYTCEVAAKEGNFHETYHLTVLASPTLTLYRDDHGNLLCKAVAGKPAAQISWVPESNSTSREEGHNNGTVTVLSKFTACSTNMTDATCKVSHPAGNQSQSIAC</sequence>
<protein>
    <submittedName>
        <fullName evidence="10">MOR1B protein</fullName>
    </submittedName>
</protein>
<keyword evidence="3" id="KW-0812">Transmembrane</keyword>
<comment type="subcellular location">
    <subcellularLocation>
        <location evidence="1">Membrane</location>
        <topology evidence="1">Single-pass membrane protein</topology>
    </subcellularLocation>
</comment>
<proteinExistence type="inferred from homology"/>
<evidence type="ECO:0000313" key="10">
    <source>
        <dbReference type="EMBL" id="NXS59969.1"/>
    </source>
</evidence>
<dbReference type="InterPro" id="IPR013162">
    <property type="entry name" value="CD80_C2-set"/>
</dbReference>
<dbReference type="InterPro" id="IPR013106">
    <property type="entry name" value="Ig_V-set"/>
</dbReference>
<evidence type="ECO:0000256" key="7">
    <source>
        <dbReference type="ARBA" id="ARBA00023170"/>
    </source>
</evidence>
<keyword evidence="5" id="KW-0472">Membrane</keyword>
<feature type="non-terminal residue" evidence="10">
    <location>
        <position position="1"/>
    </location>
</feature>
<keyword evidence="4" id="KW-1133">Transmembrane helix</keyword>
<dbReference type="GO" id="GO:0009897">
    <property type="term" value="C:external side of plasma membrane"/>
    <property type="evidence" value="ECO:0007669"/>
    <property type="project" value="TreeGrafter"/>
</dbReference>
<dbReference type="InterPro" id="IPR040012">
    <property type="entry name" value="CD200R"/>
</dbReference>
<dbReference type="AlphaFoldDB" id="A0A7L2VRA1"/>
<dbReference type="PANTHER" id="PTHR21462:SF2">
    <property type="entry name" value="CELL SURFACE GLYCOPROTEIN CD200 RECEPTOR 2"/>
    <property type="match status" value="1"/>
</dbReference>
<dbReference type="SUPFAM" id="SSF48726">
    <property type="entry name" value="Immunoglobulin"/>
    <property type="match status" value="2"/>
</dbReference>
<organism evidence="10 11">
    <name type="scientific">Brachypteracias leptosomus</name>
    <name type="common">short-legged ground-roller</name>
    <dbReference type="NCBI Taxonomy" id="135165"/>
    <lineage>
        <taxon>Eukaryota</taxon>
        <taxon>Metazoa</taxon>
        <taxon>Chordata</taxon>
        <taxon>Craniata</taxon>
        <taxon>Vertebrata</taxon>
        <taxon>Euteleostomi</taxon>
        <taxon>Archelosauria</taxon>
        <taxon>Archosauria</taxon>
        <taxon>Dinosauria</taxon>
        <taxon>Saurischia</taxon>
        <taxon>Theropoda</taxon>
        <taxon>Coelurosauria</taxon>
        <taxon>Aves</taxon>
        <taxon>Neognathae</taxon>
        <taxon>Neoaves</taxon>
        <taxon>Telluraves</taxon>
        <taxon>Coraciimorphae</taxon>
        <taxon>Coraciiformes</taxon>
        <taxon>Brachypteraciidae</taxon>
        <taxon>Brachypteracias</taxon>
    </lineage>
</organism>
<evidence type="ECO:0000256" key="2">
    <source>
        <dbReference type="ARBA" id="ARBA00008215"/>
    </source>
</evidence>
<comment type="caution">
    <text evidence="10">The sequence shown here is derived from an EMBL/GenBank/DDBJ whole genome shotgun (WGS) entry which is preliminary data.</text>
</comment>
<evidence type="ECO:0000256" key="3">
    <source>
        <dbReference type="ARBA" id="ARBA00022692"/>
    </source>
</evidence>
<comment type="similarity">
    <text evidence="2">Belongs to the CD200R family.</text>
</comment>
<dbReference type="InterPro" id="IPR013783">
    <property type="entry name" value="Ig-like_fold"/>
</dbReference>
<keyword evidence="11" id="KW-1185">Reference proteome</keyword>
<dbReference type="Pfam" id="PF07686">
    <property type="entry name" value="V-set"/>
    <property type="match status" value="1"/>
</dbReference>
<evidence type="ECO:0000313" key="11">
    <source>
        <dbReference type="Proteomes" id="UP000520535"/>
    </source>
</evidence>
<dbReference type="OrthoDB" id="8915654at2759"/>
<dbReference type="GO" id="GO:0150077">
    <property type="term" value="P:regulation of neuroinflammatory response"/>
    <property type="evidence" value="ECO:0007669"/>
    <property type="project" value="InterPro"/>
</dbReference>
<evidence type="ECO:0000256" key="8">
    <source>
        <dbReference type="ARBA" id="ARBA00023180"/>
    </source>
</evidence>
<evidence type="ECO:0000256" key="5">
    <source>
        <dbReference type="ARBA" id="ARBA00023136"/>
    </source>
</evidence>
<dbReference type="Proteomes" id="UP000520535">
    <property type="component" value="Unassembled WGS sequence"/>
</dbReference>
<evidence type="ECO:0000256" key="4">
    <source>
        <dbReference type="ARBA" id="ARBA00022989"/>
    </source>
</evidence>
<dbReference type="PROSITE" id="PS50835">
    <property type="entry name" value="IG_LIKE"/>
    <property type="match status" value="2"/>
</dbReference>
<name>A0A7L2VRA1_9AVES</name>
<dbReference type="InterPro" id="IPR036179">
    <property type="entry name" value="Ig-like_dom_sf"/>
</dbReference>
<dbReference type="Gene3D" id="2.60.40.10">
    <property type="entry name" value="Immunoglobulins"/>
    <property type="match status" value="2"/>
</dbReference>
<dbReference type="InterPro" id="IPR007110">
    <property type="entry name" value="Ig-like_dom"/>
</dbReference>
<feature type="domain" description="Ig-like" evidence="9">
    <location>
        <begin position="109"/>
        <end position="174"/>
    </location>
</feature>
<keyword evidence="7" id="KW-0675">Receptor</keyword>
<evidence type="ECO:0000256" key="6">
    <source>
        <dbReference type="ARBA" id="ARBA00023157"/>
    </source>
</evidence>
<feature type="non-terminal residue" evidence="10">
    <location>
        <position position="175"/>
    </location>
</feature>
<feature type="domain" description="Ig-like" evidence="9">
    <location>
        <begin position="1"/>
        <end position="92"/>
    </location>
</feature>
<dbReference type="EMBL" id="VYZX01023447">
    <property type="protein sequence ID" value="NXS59969.1"/>
    <property type="molecule type" value="Genomic_DNA"/>
</dbReference>
<dbReference type="GO" id="GO:0038023">
    <property type="term" value="F:signaling receptor activity"/>
    <property type="evidence" value="ECO:0007669"/>
    <property type="project" value="InterPro"/>
</dbReference>
<reference evidence="10 11" key="1">
    <citation type="submission" date="2019-09" db="EMBL/GenBank/DDBJ databases">
        <title>Bird 10,000 Genomes (B10K) Project - Family phase.</title>
        <authorList>
            <person name="Zhang G."/>
        </authorList>
    </citation>
    <scope>NUCLEOTIDE SEQUENCE [LARGE SCALE GENOMIC DNA]</scope>
    <source>
        <strain evidence="10">B10K-DU-012-52</strain>
    </source>
</reference>
<keyword evidence="6" id="KW-1015">Disulfide bond</keyword>
<accession>A0A7L2VRA1</accession>
<evidence type="ECO:0000259" key="9">
    <source>
        <dbReference type="PROSITE" id="PS50835"/>
    </source>
</evidence>